<feature type="binding site" description="in other chain" evidence="8">
    <location>
        <begin position="131"/>
        <end position="133"/>
    </location>
    <ligand>
        <name>FMN</name>
        <dbReference type="ChEBI" id="CHEBI:58210"/>
        <note>ligand shared between dimeric partners</note>
    </ligand>
</feature>
<dbReference type="Pfam" id="PF00881">
    <property type="entry name" value="Nitroreductase"/>
    <property type="match status" value="1"/>
</dbReference>
<dbReference type="EC" id="1.-.-.-" evidence="7"/>
<dbReference type="InterPro" id="IPR052530">
    <property type="entry name" value="NAD(P)H_nitroreductase"/>
</dbReference>
<proteinExistence type="inferred from homology"/>
<evidence type="ECO:0000256" key="4">
    <source>
        <dbReference type="ARBA" id="ARBA00022857"/>
    </source>
</evidence>
<dbReference type="EMBL" id="LAZL01000029">
    <property type="protein sequence ID" value="KMT64188.1"/>
    <property type="molecule type" value="Genomic_DNA"/>
</dbReference>
<dbReference type="GO" id="GO:0016491">
    <property type="term" value="F:oxidoreductase activity"/>
    <property type="evidence" value="ECO:0007669"/>
    <property type="project" value="UniProtKB-UniRule"/>
</dbReference>
<dbReference type="NCBIfam" id="NF008088">
    <property type="entry name" value="PRK10828.1"/>
    <property type="match status" value="1"/>
</dbReference>
<evidence type="ECO:0000313" key="10">
    <source>
        <dbReference type="EMBL" id="KMT64188.1"/>
    </source>
</evidence>
<dbReference type="InterPro" id="IPR029479">
    <property type="entry name" value="Nitroreductase"/>
</dbReference>
<keyword evidence="11" id="KW-1185">Reference proteome</keyword>
<dbReference type="RefSeq" id="WP_048694555.1">
    <property type="nucleotide sequence ID" value="NZ_KQ130501.1"/>
</dbReference>
<reference evidence="10 11" key="1">
    <citation type="submission" date="2015-04" db="EMBL/GenBank/DDBJ databases">
        <title>Draft Genome Sequence of the Novel Agar-Digesting Marine Bacterium Q1.</title>
        <authorList>
            <person name="Li Y."/>
            <person name="Li D."/>
            <person name="Chen G."/>
            <person name="Du Z."/>
        </authorList>
    </citation>
    <scope>NUCLEOTIDE SEQUENCE [LARGE SCALE GENOMIC DNA]</scope>
    <source>
        <strain evidence="10 11">Q1</strain>
    </source>
</reference>
<comment type="similarity">
    <text evidence="1 7">Belongs to the nitroreductase family.</text>
</comment>
<feature type="binding site" evidence="8">
    <location>
        <position position="39"/>
    </location>
    <ligand>
        <name>FMN</name>
        <dbReference type="ChEBI" id="CHEBI:58210"/>
        <note>ligand shared between dimeric partners</note>
    </ligand>
</feature>
<dbReference type="PANTHER" id="PTHR43821:SF1">
    <property type="entry name" value="NAD(P)H NITROREDUCTASE YDJA-RELATED"/>
    <property type="match status" value="1"/>
</dbReference>
<keyword evidence="2 7" id="KW-0285">Flavoprotein</keyword>
<dbReference type="SUPFAM" id="SSF55469">
    <property type="entry name" value="FMN-dependent nitroreductase-like"/>
    <property type="match status" value="1"/>
</dbReference>
<evidence type="ECO:0000256" key="6">
    <source>
        <dbReference type="ARBA" id="ARBA00023027"/>
    </source>
</evidence>
<dbReference type="InterPro" id="IPR026021">
    <property type="entry name" value="YdjA-like"/>
</dbReference>
<dbReference type="OrthoDB" id="9804207at2"/>
<organism evidence="10 11">
    <name type="scientific">Catenovulum maritimum</name>
    <dbReference type="NCBI Taxonomy" id="1513271"/>
    <lineage>
        <taxon>Bacteria</taxon>
        <taxon>Pseudomonadati</taxon>
        <taxon>Pseudomonadota</taxon>
        <taxon>Gammaproteobacteria</taxon>
        <taxon>Alteromonadales</taxon>
        <taxon>Alteromonadaceae</taxon>
        <taxon>Catenovulum</taxon>
    </lineage>
</organism>
<evidence type="ECO:0000256" key="2">
    <source>
        <dbReference type="ARBA" id="ARBA00022630"/>
    </source>
</evidence>
<evidence type="ECO:0000256" key="1">
    <source>
        <dbReference type="ARBA" id="ARBA00007118"/>
    </source>
</evidence>
<feature type="binding site" description="in other chain" evidence="8">
    <location>
        <begin position="10"/>
        <end position="12"/>
    </location>
    <ligand>
        <name>FMN</name>
        <dbReference type="ChEBI" id="CHEBI:58210"/>
        <note>ligand shared between dimeric partners</note>
    </ligand>
</feature>
<keyword evidence="6 7" id="KW-0520">NAD</keyword>
<evidence type="ECO:0000256" key="5">
    <source>
        <dbReference type="ARBA" id="ARBA00023002"/>
    </source>
</evidence>
<keyword evidence="3 7" id="KW-0288">FMN</keyword>
<comment type="cofactor">
    <cofactor evidence="8">
        <name>FMN</name>
        <dbReference type="ChEBI" id="CHEBI:58210"/>
    </cofactor>
    <text evidence="8">Binds 1 FMN per subunit.</text>
</comment>
<keyword evidence="5 7" id="KW-0560">Oxidoreductase</keyword>
<keyword evidence="4 7" id="KW-0521">NADP</keyword>
<dbReference type="Gene3D" id="3.40.109.10">
    <property type="entry name" value="NADH Oxidase"/>
    <property type="match status" value="1"/>
</dbReference>
<feature type="domain" description="Nitroreductase" evidence="9">
    <location>
        <begin position="10"/>
        <end position="161"/>
    </location>
</feature>
<gene>
    <name evidence="10" type="ORF">XM47_15580</name>
</gene>
<dbReference type="Proteomes" id="UP000037600">
    <property type="component" value="Unassembled WGS sequence"/>
</dbReference>
<dbReference type="PANTHER" id="PTHR43821">
    <property type="entry name" value="NAD(P)H NITROREDUCTASE YDJA-RELATED"/>
    <property type="match status" value="1"/>
</dbReference>
<dbReference type="PIRSF" id="PIRSF000232">
    <property type="entry name" value="YdjA"/>
    <property type="match status" value="1"/>
</dbReference>
<dbReference type="CDD" id="cd02135">
    <property type="entry name" value="YdjA-like"/>
    <property type="match status" value="1"/>
</dbReference>
<evidence type="ECO:0000259" key="9">
    <source>
        <dbReference type="Pfam" id="PF00881"/>
    </source>
</evidence>
<name>A0A0J8GU22_9ALTE</name>
<dbReference type="InterPro" id="IPR000415">
    <property type="entry name" value="Nitroreductase-like"/>
</dbReference>
<evidence type="ECO:0000256" key="8">
    <source>
        <dbReference type="PIRSR" id="PIRSR000232-1"/>
    </source>
</evidence>
<protein>
    <recommendedName>
        <fullName evidence="7">Putative NAD(P)H nitroreductase</fullName>
        <ecNumber evidence="7">1.-.-.-</ecNumber>
    </recommendedName>
</protein>
<dbReference type="PATRIC" id="fig|1513271.3.peg.3211"/>
<dbReference type="AlphaFoldDB" id="A0A0J8GU22"/>
<evidence type="ECO:0000256" key="3">
    <source>
        <dbReference type="ARBA" id="ARBA00022643"/>
    </source>
</evidence>
<sequence length="182" mass="20515">MQASELLLTRQSYNKLVEPAPTHSELELILNSAMAVPDHGSLMPWQFIVFQEKARNDLGEIFAEAAEIDKADEVKIHKAVNMPLRAPLIIAVIAKIKADCKIPAQEQLITAGCCVHSMQMMAVSLGYQGIWRSGEYAYHPHVHKQLKLESQDEIVGFLYLGSAKDSIEPKQRQSYQTHTIFW</sequence>
<evidence type="ECO:0000256" key="7">
    <source>
        <dbReference type="PIRNR" id="PIRNR000232"/>
    </source>
</evidence>
<dbReference type="STRING" id="1513271.XM47_15580"/>
<evidence type="ECO:0000313" key="11">
    <source>
        <dbReference type="Proteomes" id="UP000037600"/>
    </source>
</evidence>
<accession>A0A0J8GU22</accession>
<comment type="caution">
    <text evidence="10">The sequence shown here is derived from an EMBL/GenBank/DDBJ whole genome shotgun (WGS) entry which is preliminary data.</text>
</comment>